<keyword evidence="5 10" id="KW-0136">Cellulose degradation</keyword>
<keyword evidence="3" id="KW-0732">Signal</keyword>
<dbReference type="InterPro" id="IPR000254">
    <property type="entry name" value="CBD"/>
</dbReference>
<keyword evidence="9 10" id="KW-0624">Polysaccharide degradation</keyword>
<dbReference type="InterPro" id="IPR037019">
    <property type="entry name" value="Glyco_hydro_7_sf"/>
</dbReference>
<evidence type="ECO:0000256" key="2">
    <source>
        <dbReference type="ARBA" id="ARBA00006044"/>
    </source>
</evidence>
<dbReference type="PANTHER" id="PTHR33753">
    <property type="entry name" value="1,4-BETA-D-GLUCAN CELLOBIOHYDROLASE B"/>
    <property type="match status" value="1"/>
</dbReference>
<dbReference type="GO" id="GO:0030245">
    <property type="term" value="P:cellulose catabolic process"/>
    <property type="evidence" value="ECO:0007669"/>
    <property type="project" value="UniProtKB-KW"/>
</dbReference>
<sequence>MVKRPARYFHVSGTYGITTSGDALKLKFVTGAKIGSRAYLMADNTHYKLSSTFTVDVLNLSCGLNGALYFSEMNADGGLSRFFTKKAGAQYGTGYCDSQVDLKFINGAANVIDWTPDATDPNSDTGIFGTCCNEMDIWEGEIRPSRPLHPHTCTDGVCDKDGCDFNSRRMDNKNFLGPGFTVNTNSPFTVVTQFTTNGKVIQNSNTNLAPRPSTRSATSRRLWSDTNSFESRGGLATMGITLQKGMVLALSLWDDHEADILWLDNYPLNASATTPGVSRGPCSATSGDPNTVQSQQPNAFVVLSDINTGPIGSTFSATGGAGTTTTSSTASAPTGGSGSIREFAQCGGESWTGSATCDLNPCKYSFCFQSPESDVSSSVFFQGLTW</sequence>
<gene>
    <name evidence="13" type="ORF">B0H17DRAFT_1158682</name>
</gene>
<evidence type="ECO:0000256" key="10">
    <source>
        <dbReference type="RuleBase" id="RU361164"/>
    </source>
</evidence>
<accession>A0AAD7GL76</accession>
<dbReference type="PANTHER" id="PTHR33753:SF2">
    <property type="entry name" value="GLYCOSIDE HYDROLASE FAMILY 7 PROTEIN"/>
    <property type="match status" value="1"/>
</dbReference>
<keyword evidence="4 10" id="KW-0378">Hydrolase</keyword>
<dbReference type="EC" id="3.2.1.-" evidence="10"/>
<dbReference type="Proteomes" id="UP001221757">
    <property type="component" value="Unassembled WGS sequence"/>
</dbReference>
<evidence type="ECO:0000313" key="13">
    <source>
        <dbReference type="EMBL" id="KAJ7696199.1"/>
    </source>
</evidence>
<evidence type="ECO:0000259" key="12">
    <source>
        <dbReference type="Pfam" id="PF00734"/>
    </source>
</evidence>
<feature type="compositionally biased region" description="Low complexity" evidence="11">
    <location>
        <begin position="314"/>
        <end position="334"/>
    </location>
</feature>
<feature type="region of interest" description="Disordered" evidence="11">
    <location>
        <begin position="314"/>
        <end position="337"/>
    </location>
</feature>
<evidence type="ECO:0000256" key="11">
    <source>
        <dbReference type="SAM" id="MobiDB-lite"/>
    </source>
</evidence>
<feature type="compositionally biased region" description="Low complexity" evidence="11">
    <location>
        <begin position="209"/>
        <end position="221"/>
    </location>
</feature>
<comment type="caution">
    <text evidence="13">The sequence shown here is derived from an EMBL/GenBank/DDBJ whole genome shotgun (WGS) entry which is preliminary data.</text>
</comment>
<dbReference type="AlphaFoldDB" id="A0AAD7GL76"/>
<evidence type="ECO:0000256" key="4">
    <source>
        <dbReference type="ARBA" id="ARBA00022801"/>
    </source>
</evidence>
<dbReference type="Pfam" id="PF00840">
    <property type="entry name" value="Glyco_hydro_7"/>
    <property type="match status" value="1"/>
</dbReference>
<evidence type="ECO:0000256" key="6">
    <source>
        <dbReference type="ARBA" id="ARBA00023180"/>
    </source>
</evidence>
<dbReference type="GO" id="GO:0005576">
    <property type="term" value="C:extracellular region"/>
    <property type="evidence" value="ECO:0007669"/>
    <property type="project" value="InterPro"/>
</dbReference>
<proteinExistence type="inferred from homology"/>
<protein>
    <recommendedName>
        <fullName evidence="10">Glucanase</fullName>
        <ecNumber evidence="10">3.2.1.-</ecNumber>
    </recommendedName>
</protein>
<dbReference type="PRINTS" id="PR00734">
    <property type="entry name" value="GLHYDRLASE7"/>
</dbReference>
<keyword evidence="14" id="KW-1185">Reference proteome</keyword>
<evidence type="ECO:0000256" key="7">
    <source>
        <dbReference type="ARBA" id="ARBA00023277"/>
    </source>
</evidence>
<name>A0AAD7GL76_MYCRO</name>
<dbReference type="EMBL" id="JARKIE010000035">
    <property type="protein sequence ID" value="KAJ7696199.1"/>
    <property type="molecule type" value="Genomic_DNA"/>
</dbReference>
<dbReference type="SUPFAM" id="SSF49899">
    <property type="entry name" value="Concanavalin A-like lectins/glucanases"/>
    <property type="match status" value="1"/>
</dbReference>
<evidence type="ECO:0000256" key="1">
    <source>
        <dbReference type="ARBA" id="ARBA00001641"/>
    </source>
</evidence>
<keyword evidence="8 10" id="KW-0326">Glycosidase</keyword>
<dbReference type="InterPro" id="IPR001722">
    <property type="entry name" value="Glyco_hydro_7"/>
</dbReference>
<evidence type="ECO:0000313" key="14">
    <source>
        <dbReference type="Proteomes" id="UP001221757"/>
    </source>
</evidence>
<dbReference type="GO" id="GO:0016162">
    <property type="term" value="F:cellulose 1,4-beta-cellobiosidase activity"/>
    <property type="evidence" value="ECO:0007669"/>
    <property type="project" value="UniProtKB-EC"/>
</dbReference>
<comment type="similarity">
    <text evidence="2 10">Belongs to the glycosyl hydrolase 7 (cellulase C) family.</text>
</comment>
<reference evidence="13" key="1">
    <citation type="submission" date="2023-03" db="EMBL/GenBank/DDBJ databases">
        <title>Massive genome expansion in bonnet fungi (Mycena s.s.) driven by repeated elements and novel gene families across ecological guilds.</title>
        <authorList>
            <consortium name="Lawrence Berkeley National Laboratory"/>
            <person name="Harder C.B."/>
            <person name="Miyauchi S."/>
            <person name="Viragh M."/>
            <person name="Kuo A."/>
            <person name="Thoen E."/>
            <person name="Andreopoulos B."/>
            <person name="Lu D."/>
            <person name="Skrede I."/>
            <person name="Drula E."/>
            <person name="Henrissat B."/>
            <person name="Morin E."/>
            <person name="Kohler A."/>
            <person name="Barry K."/>
            <person name="LaButti K."/>
            <person name="Morin E."/>
            <person name="Salamov A."/>
            <person name="Lipzen A."/>
            <person name="Mereny Z."/>
            <person name="Hegedus B."/>
            <person name="Baldrian P."/>
            <person name="Stursova M."/>
            <person name="Weitz H."/>
            <person name="Taylor A."/>
            <person name="Grigoriev I.V."/>
            <person name="Nagy L.G."/>
            <person name="Martin F."/>
            <person name="Kauserud H."/>
        </authorList>
    </citation>
    <scope>NUCLEOTIDE SEQUENCE</scope>
    <source>
        <strain evidence="13">CBHHK067</strain>
    </source>
</reference>
<keyword evidence="7" id="KW-0119">Carbohydrate metabolism</keyword>
<dbReference type="Gene3D" id="2.70.100.10">
    <property type="entry name" value="Glycoside hydrolase, family 7, domain"/>
    <property type="match status" value="1"/>
</dbReference>
<evidence type="ECO:0000256" key="5">
    <source>
        <dbReference type="ARBA" id="ARBA00023001"/>
    </source>
</evidence>
<dbReference type="GO" id="GO:0030248">
    <property type="term" value="F:cellulose binding"/>
    <property type="evidence" value="ECO:0007669"/>
    <property type="project" value="InterPro"/>
</dbReference>
<evidence type="ECO:0000256" key="3">
    <source>
        <dbReference type="ARBA" id="ARBA00022729"/>
    </source>
</evidence>
<organism evidence="13 14">
    <name type="scientific">Mycena rosella</name>
    <name type="common">Pink bonnet</name>
    <name type="synonym">Agaricus rosellus</name>
    <dbReference type="NCBI Taxonomy" id="1033263"/>
    <lineage>
        <taxon>Eukaryota</taxon>
        <taxon>Fungi</taxon>
        <taxon>Dikarya</taxon>
        <taxon>Basidiomycota</taxon>
        <taxon>Agaricomycotina</taxon>
        <taxon>Agaricomycetes</taxon>
        <taxon>Agaricomycetidae</taxon>
        <taxon>Agaricales</taxon>
        <taxon>Marasmiineae</taxon>
        <taxon>Mycenaceae</taxon>
        <taxon>Mycena</taxon>
    </lineage>
</organism>
<dbReference type="Pfam" id="PF00734">
    <property type="entry name" value="CBM_1"/>
    <property type="match status" value="1"/>
</dbReference>
<evidence type="ECO:0000256" key="9">
    <source>
        <dbReference type="ARBA" id="ARBA00023326"/>
    </source>
</evidence>
<dbReference type="InterPro" id="IPR013320">
    <property type="entry name" value="ConA-like_dom_sf"/>
</dbReference>
<comment type="catalytic activity">
    <reaction evidence="1">
        <text>Hydrolysis of (1-&gt;4)-beta-D-glucosidic linkages in cellulose and cellotetraose, releasing cellobiose from the non-reducing ends of the chains.</text>
        <dbReference type="EC" id="3.2.1.91"/>
    </reaction>
</comment>
<feature type="domain" description="CBM1" evidence="12">
    <location>
        <begin position="343"/>
        <end position="364"/>
    </location>
</feature>
<evidence type="ECO:0000256" key="8">
    <source>
        <dbReference type="ARBA" id="ARBA00023295"/>
    </source>
</evidence>
<keyword evidence="6" id="KW-0325">Glycoprotein</keyword>
<feature type="region of interest" description="Disordered" evidence="11">
    <location>
        <begin position="203"/>
        <end position="222"/>
    </location>
</feature>